<gene>
    <name evidence="2" type="ORF">DSL72_005274</name>
</gene>
<name>A0A8A3PF69_9HELO</name>
<dbReference type="Proteomes" id="UP000672032">
    <property type="component" value="Chromosome 4"/>
</dbReference>
<accession>A0A8A3PF69</accession>
<dbReference type="EMBL" id="CP063408">
    <property type="protein sequence ID" value="QSZ33703.1"/>
    <property type="molecule type" value="Genomic_DNA"/>
</dbReference>
<evidence type="ECO:0000313" key="3">
    <source>
        <dbReference type="Proteomes" id="UP000672032"/>
    </source>
</evidence>
<proteinExistence type="predicted"/>
<feature type="region of interest" description="Disordered" evidence="1">
    <location>
        <begin position="1"/>
        <end position="23"/>
    </location>
</feature>
<organism evidence="2 3">
    <name type="scientific">Monilinia vaccinii-corymbosi</name>
    <dbReference type="NCBI Taxonomy" id="61207"/>
    <lineage>
        <taxon>Eukaryota</taxon>
        <taxon>Fungi</taxon>
        <taxon>Dikarya</taxon>
        <taxon>Ascomycota</taxon>
        <taxon>Pezizomycotina</taxon>
        <taxon>Leotiomycetes</taxon>
        <taxon>Helotiales</taxon>
        <taxon>Sclerotiniaceae</taxon>
        <taxon>Monilinia</taxon>
    </lineage>
</organism>
<dbReference type="AlphaFoldDB" id="A0A8A3PF69"/>
<protein>
    <submittedName>
        <fullName evidence="2">Uncharacterized protein</fullName>
    </submittedName>
</protein>
<evidence type="ECO:0000313" key="2">
    <source>
        <dbReference type="EMBL" id="QSZ33703.1"/>
    </source>
</evidence>
<sequence>MSTESSESTCTESTEPSESSESSPTLFLYGFKHCPHLVAHGPTCGLYHSGLGAGNRTTCACPPGLVELKRGVRDLFPKHLCPACEKEHRRIHPGIGARLTPRWILERRGKGKGKTNSGDLEECTPLLT</sequence>
<dbReference type="OrthoDB" id="3519384at2759"/>
<keyword evidence="3" id="KW-1185">Reference proteome</keyword>
<evidence type="ECO:0000256" key="1">
    <source>
        <dbReference type="SAM" id="MobiDB-lite"/>
    </source>
</evidence>
<reference evidence="2" key="1">
    <citation type="submission" date="2020-10" db="EMBL/GenBank/DDBJ databases">
        <title>Genome Sequence of Monilinia vaccinii-corymbosi Sheds Light on Mummy Berry Disease Infection of Blueberry and Mating Type.</title>
        <authorList>
            <person name="Yow A.G."/>
            <person name="Zhang Y."/>
            <person name="Bansal K."/>
            <person name="Eacker S.M."/>
            <person name="Sullivan S."/>
            <person name="Liachko I."/>
            <person name="Cubeta M.A."/>
            <person name="Rollins J.A."/>
            <person name="Ashrafi H."/>
        </authorList>
    </citation>
    <scope>NUCLEOTIDE SEQUENCE</scope>
    <source>
        <strain evidence="2">RL-1</strain>
    </source>
</reference>